<accession>A0A9W6FSC0</accession>
<organism evidence="2 3">
    <name type="scientific">Desulforhabdus amnigena</name>
    <dbReference type="NCBI Taxonomy" id="40218"/>
    <lineage>
        <taxon>Bacteria</taxon>
        <taxon>Pseudomonadati</taxon>
        <taxon>Thermodesulfobacteriota</taxon>
        <taxon>Syntrophobacteria</taxon>
        <taxon>Syntrophobacterales</taxon>
        <taxon>Syntrophobacteraceae</taxon>
        <taxon>Desulforhabdus</taxon>
    </lineage>
</organism>
<evidence type="ECO:0000313" key="3">
    <source>
        <dbReference type="Proteomes" id="UP001144372"/>
    </source>
</evidence>
<comment type="caution">
    <text evidence="2">The sequence shown here is derived from an EMBL/GenBank/DDBJ whole genome shotgun (WGS) entry which is preliminary data.</text>
</comment>
<protein>
    <recommendedName>
        <fullName evidence="1">UspA domain-containing protein</fullName>
    </recommendedName>
</protein>
<dbReference type="EMBL" id="BSDR01000001">
    <property type="protein sequence ID" value="GLI33888.1"/>
    <property type="molecule type" value="Genomic_DNA"/>
</dbReference>
<name>A0A9W6FSC0_9BACT</name>
<dbReference type="Proteomes" id="UP001144372">
    <property type="component" value="Unassembled WGS sequence"/>
</dbReference>
<dbReference type="InterPro" id="IPR006016">
    <property type="entry name" value="UspA"/>
</dbReference>
<keyword evidence="3" id="KW-1185">Reference proteome</keyword>
<dbReference type="Pfam" id="PF00582">
    <property type="entry name" value="Usp"/>
    <property type="match status" value="1"/>
</dbReference>
<dbReference type="AlphaFoldDB" id="A0A9W6FSC0"/>
<reference evidence="2" key="1">
    <citation type="submission" date="2022-12" db="EMBL/GenBank/DDBJ databases">
        <title>Reference genome sequencing for broad-spectrum identification of bacterial and archaeal isolates by mass spectrometry.</title>
        <authorList>
            <person name="Sekiguchi Y."/>
            <person name="Tourlousse D.M."/>
        </authorList>
    </citation>
    <scope>NUCLEOTIDE SEQUENCE</scope>
    <source>
        <strain evidence="2">ASRB1</strain>
    </source>
</reference>
<dbReference type="RefSeq" id="WP_281793147.1">
    <property type="nucleotide sequence ID" value="NZ_BSDR01000001.1"/>
</dbReference>
<gene>
    <name evidence="2" type="ORF">DAMNIGENAA_13210</name>
</gene>
<feature type="domain" description="UspA" evidence="1">
    <location>
        <begin position="8"/>
        <end position="148"/>
    </location>
</feature>
<proteinExistence type="predicted"/>
<evidence type="ECO:0000259" key="1">
    <source>
        <dbReference type="Pfam" id="PF00582"/>
    </source>
</evidence>
<dbReference type="Gene3D" id="3.40.50.620">
    <property type="entry name" value="HUPs"/>
    <property type="match status" value="2"/>
</dbReference>
<sequence length="312" mass="34833">METLPKCLLLPVDGSQESLRPAQFLADLYPQRDTIDIILCYFLPPLPPIYRQRPDSPEMYAKLKAMQTVRDKNKRSILDRAREFLISIGFSGEHIQEHVEEKALSVGRQTCILAERKKVDAVLVQKQVVRSLEDFLSSDISSALLQHCLTSPIWLIDGNVDPSRAVILLEDEHTSFRAVDHAAFMLEETDTHITLLYLAKSVKAALKCPAFSLDAEMGEWLKSSAGKDVLPIVMEAKAILKEGGVSEERLDLTVLPGRGNKASEVTSYCREAGIGIVVLGHSHPTGIWSFLKSSVTQKMLTELHDMALWINQ</sequence>
<dbReference type="SUPFAM" id="SSF52402">
    <property type="entry name" value="Adenine nucleotide alpha hydrolases-like"/>
    <property type="match status" value="2"/>
</dbReference>
<dbReference type="CDD" id="cd00293">
    <property type="entry name" value="USP-like"/>
    <property type="match status" value="1"/>
</dbReference>
<dbReference type="InterPro" id="IPR014729">
    <property type="entry name" value="Rossmann-like_a/b/a_fold"/>
</dbReference>
<evidence type="ECO:0000313" key="2">
    <source>
        <dbReference type="EMBL" id="GLI33888.1"/>
    </source>
</evidence>